<feature type="transmembrane region" description="Helical" evidence="8">
    <location>
        <begin position="122"/>
        <end position="138"/>
    </location>
</feature>
<dbReference type="STRING" id="115783.SAMN02745119_00855"/>
<feature type="domain" description="NADH:quinone oxidoreductase/Mrp antiporter transmembrane" evidence="9">
    <location>
        <begin position="144"/>
        <end position="423"/>
    </location>
</feature>
<dbReference type="InterPro" id="IPR052175">
    <property type="entry name" value="ComplexI-like_HydComp"/>
</dbReference>
<feature type="transmembrane region" description="Helical" evidence="8">
    <location>
        <begin position="87"/>
        <end position="110"/>
    </location>
</feature>
<keyword evidence="2" id="KW-1003">Cell membrane</keyword>
<dbReference type="InterPro" id="IPR001750">
    <property type="entry name" value="ND/Mrp_TM"/>
</dbReference>
<evidence type="ECO:0000256" key="8">
    <source>
        <dbReference type="SAM" id="Phobius"/>
    </source>
</evidence>
<feature type="transmembrane region" description="Helical" evidence="8">
    <location>
        <begin position="280"/>
        <end position="302"/>
    </location>
</feature>
<dbReference type="AlphaFoldDB" id="A0A1T4LAK8"/>
<dbReference type="OrthoDB" id="9805769at2"/>
<evidence type="ECO:0000256" key="6">
    <source>
        <dbReference type="ARBA" id="ARBA00023136"/>
    </source>
</evidence>
<comment type="subcellular location">
    <subcellularLocation>
        <location evidence="1">Cell membrane</location>
        <topology evidence="1">Multi-pass membrane protein</topology>
    </subcellularLocation>
    <subcellularLocation>
        <location evidence="7">Membrane</location>
        <topology evidence="7">Multi-pass membrane protein</topology>
    </subcellularLocation>
</comment>
<organism evidence="10 11">
    <name type="scientific">Trichlorobacter thiogenes</name>
    <dbReference type="NCBI Taxonomy" id="115783"/>
    <lineage>
        <taxon>Bacteria</taxon>
        <taxon>Pseudomonadati</taxon>
        <taxon>Thermodesulfobacteriota</taxon>
        <taxon>Desulfuromonadia</taxon>
        <taxon>Geobacterales</taxon>
        <taxon>Geobacteraceae</taxon>
        <taxon>Trichlorobacter</taxon>
    </lineage>
</organism>
<dbReference type="GO" id="GO:0042773">
    <property type="term" value="P:ATP synthesis coupled electron transport"/>
    <property type="evidence" value="ECO:0007669"/>
    <property type="project" value="InterPro"/>
</dbReference>
<name>A0A1T4LAK8_9BACT</name>
<proteinExistence type="predicted"/>
<evidence type="ECO:0000256" key="1">
    <source>
        <dbReference type="ARBA" id="ARBA00004651"/>
    </source>
</evidence>
<dbReference type="Pfam" id="PF00361">
    <property type="entry name" value="Proton_antipo_M"/>
    <property type="match status" value="1"/>
</dbReference>
<dbReference type="Proteomes" id="UP000190102">
    <property type="component" value="Unassembled WGS sequence"/>
</dbReference>
<feature type="transmembrane region" description="Helical" evidence="8">
    <location>
        <begin position="523"/>
        <end position="545"/>
    </location>
</feature>
<gene>
    <name evidence="10" type="ORF">SAMN02745119_00855</name>
</gene>
<dbReference type="GO" id="GO:0008137">
    <property type="term" value="F:NADH dehydrogenase (ubiquinone) activity"/>
    <property type="evidence" value="ECO:0007669"/>
    <property type="project" value="InterPro"/>
</dbReference>
<dbReference type="GO" id="GO:0016491">
    <property type="term" value="F:oxidoreductase activity"/>
    <property type="evidence" value="ECO:0007669"/>
    <property type="project" value="UniProtKB-KW"/>
</dbReference>
<reference evidence="11" key="1">
    <citation type="submission" date="2017-02" db="EMBL/GenBank/DDBJ databases">
        <authorList>
            <person name="Varghese N."/>
            <person name="Submissions S."/>
        </authorList>
    </citation>
    <scope>NUCLEOTIDE SEQUENCE [LARGE SCALE GENOMIC DNA]</scope>
    <source>
        <strain evidence="11">ATCC BAA-34</strain>
    </source>
</reference>
<keyword evidence="4 8" id="KW-1133">Transmembrane helix</keyword>
<evidence type="ECO:0000256" key="2">
    <source>
        <dbReference type="ARBA" id="ARBA00022475"/>
    </source>
</evidence>
<feature type="transmembrane region" description="Helical" evidence="8">
    <location>
        <begin position="42"/>
        <end position="67"/>
    </location>
</feature>
<feature type="transmembrane region" description="Helical" evidence="8">
    <location>
        <begin position="309"/>
        <end position="332"/>
    </location>
</feature>
<feature type="transmembrane region" description="Helical" evidence="8">
    <location>
        <begin position="12"/>
        <end position="30"/>
    </location>
</feature>
<evidence type="ECO:0000259" key="9">
    <source>
        <dbReference type="Pfam" id="PF00361"/>
    </source>
</evidence>
<sequence>MSYGTWGVDPTLLLIGAVLLAALSGLPALLKLLPPVPAQRLSVFLIAVATILGLGAALSSLLTGNSTSYLVTLSLPFGPHILALDPLSALFVIPILMVACSCSIYSLGYWPADHHPRTTRKITFFFGLLVAALLWVLIARSAGLFLIGWEIMALAAYFVLTTNDDDEEVRTAGSLYMICTHTGTLSLFGLFSLLAAQTGSFLLPQAASLDGSAPFATAVLLLALLGFGLKAGIMPLHIWLPSAHANAPSHISAIMSGVILKIGIYGLVRTLSCFTNIPLWWGITVLALGVISGVVGVAFAIGQHDLKRLLAYHSIENIGIIYIGIGVALIGAHNGSSLLILLGMGGALLHVINHALFKSLLFLGAGSIIHAIGTREIDRMGGLLRRMPWTAFFFLVGAVAICGLPPLNGFVSELLIYLGLFNGAMQGSGAAAVALAAPFLALVGGLAVACFVKVFGVVFLGTARTDQAALAHEAGSSMKIPMALLALVCTTIGLLPALVAPLLDRAVTAWYPNLAASDLRLAVAAPLGWVTLLGLALLVAIALFYRISQRRSSDPTSETWGCGYLAPTSRMQYSSSSFAEMLTKLFAGILRPHTHQPEISGSFPSSTRFASHVPEAVLEQVYLPFLDWANQKLTPLRHLQHGHLHLYILYTLLTLIALLAIPL</sequence>
<evidence type="ECO:0000256" key="5">
    <source>
        <dbReference type="ARBA" id="ARBA00023002"/>
    </source>
</evidence>
<feature type="transmembrane region" description="Helical" evidence="8">
    <location>
        <begin position="431"/>
        <end position="461"/>
    </location>
</feature>
<feature type="transmembrane region" description="Helical" evidence="8">
    <location>
        <begin position="175"/>
        <end position="195"/>
    </location>
</feature>
<feature type="transmembrane region" description="Helical" evidence="8">
    <location>
        <begin position="644"/>
        <end position="661"/>
    </location>
</feature>
<dbReference type="PANTHER" id="PTHR42682:SF3">
    <property type="entry name" value="FORMATE HYDROGENLYASE SUBUNIT 3-RELATED"/>
    <property type="match status" value="1"/>
</dbReference>
<evidence type="ECO:0000256" key="7">
    <source>
        <dbReference type="RuleBase" id="RU000320"/>
    </source>
</evidence>
<dbReference type="EMBL" id="FUWR01000002">
    <property type="protein sequence ID" value="SJZ51598.1"/>
    <property type="molecule type" value="Genomic_DNA"/>
</dbReference>
<protein>
    <submittedName>
        <fullName evidence="10">Hydrogenase-4 component B</fullName>
    </submittedName>
</protein>
<evidence type="ECO:0000313" key="11">
    <source>
        <dbReference type="Proteomes" id="UP000190102"/>
    </source>
</evidence>
<evidence type="ECO:0000256" key="4">
    <source>
        <dbReference type="ARBA" id="ARBA00022989"/>
    </source>
</evidence>
<feature type="transmembrane region" description="Helical" evidence="8">
    <location>
        <begin position="144"/>
        <end position="163"/>
    </location>
</feature>
<keyword evidence="3 7" id="KW-0812">Transmembrane</keyword>
<dbReference type="PRINTS" id="PR01437">
    <property type="entry name" value="NUOXDRDTASE4"/>
</dbReference>
<keyword evidence="5" id="KW-0560">Oxidoreductase</keyword>
<evidence type="ECO:0000313" key="10">
    <source>
        <dbReference type="EMBL" id="SJZ51598.1"/>
    </source>
</evidence>
<evidence type="ECO:0000256" key="3">
    <source>
        <dbReference type="ARBA" id="ARBA00022692"/>
    </source>
</evidence>
<dbReference type="RefSeq" id="WP_078789140.1">
    <property type="nucleotide sequence ID" value="NZ_FUWR01000002.1"/>
</dbReference>
<feature type="transmembrane region" description="Helical" evidence="8">
    <location>
        <begin position="389"/>
        <end position="411"/>
    </location>
</feature>
<feature type="transmembrane region" description="Helical" evidence="8">
    <location>
        <begin position="251"/>
        <end position="268"/>
    </location>
</feature>
<feature type="transmembrane region" description="Helical" evidence="8">
    <location>
        <begin position="215"/>
        <end position="239"/>
    </location>
</feature>
<accession>A0A1T4LAK8</accession>
<keyword evidence="11" id="KW-1185">Reference proteome</keyword>
<dbReference type="GO" id="GO:0005886">
    <property type="term" value="C:plasma membrane"/>
    <property type="evidence" value="ECO:0007669"/>
    <property type="project" value="UniProtKB-SubCell"/>
</dbReference>
<keyword evidence="6 8" id="KW-0472">Membrane</keyword>
<feature type="transmembrane region" description="Helical" evidence="8">
    <location>
        <begin position="482"/>
        <end position="503"/>
    </location>
</feature>
<dbReference type="PANTHER" id="PTHR42682">
    <property type="entry name" value="HYDROGENASE-4 COMPONENT F"/>
    <property type="match status" value="1"/>
</dbReference>
<dbReference type="InterPro" id="IPR003918">
    <property type="entry name" value="NADH_UbQ_OxRdtase"/>
</dbReference>